<evidence type="ECO:0000259" key="4">
    <source>
        <dbReference type="PROSITE" id="PS51898"/>
    </source>
</evidence>
<dbReference type="InterPro" id="IPR050090">
    <property type="entry name" value="Tyrosine_recombinase_XerCD"/>
</dbReference>
<gene>
    <name evidence="5" type="ORF">DDZ16_16475</name>
</gene>
<proteinExistence type="inferred from homology"/>
<dbReference type="OrthoDB" id="1493636at2"/>
<keyword evidence="2" id="KW-0238">DNA-binding</keyword>
<dbReference type="Gene3D" id="1.10.443.10">
    <property type="entry name" value="Intergrase catalytic core"/>
    <property type="match status" value="1"/>
</dbReference>
<feature type="domain" description="Tyr recombinase" evidence="4">
    <location>
        <begin position="221"/>
        <end position="398"/>
    </location>
</feature>
<protein>
    <submittedName>
        <fullName evidence="5">Recombinase</fullName>
    </submittedName>
</protein>
<comment type="similarity">
    <text evidence="1">Belongs to the 'phage' integrase family.</text>
</comment>
<dbReference type="PANTHER" id="PTHR30349:SF64">
    <property type="entry name" value="PROPHAGE INTEGRASE INTD-RELATED"/>
    <property type="match status" value="1"/>
</dbReference>
<dbReference type="RefSeq" id="WP_109265581.1">
    <property type="nucleotide sequence ID" value="NZ_QEWP01000017.1"/>
</dbReference>
<dbReference type="InterPro" id="IPR035386">
    <property type="entry name" value="Arm-DNA-bind_5"/>
</dbReference>
<dbReference type="GO" id="GO:0006310">
    <property type="term" value="P:DNA recombination"/>
    <property type="evidence" value="ECO:0007669"/>
    <property type="project" value="UniProtKB-KW"/>
</dbReference>
<dbReference type="Gene3D" id="1.10.150.130">
    <property type="match status" value="1"/>
</dbReference>
<dbReference type="InterPro" id="IPR002104">
    <property type="entry name" value="Integrase_catalytic"/>
</dbReference>
<evidence type="ECO:0000256" key="1">
    <source>
        <dbReference type="ARBA" id="ARBA00008857"/>
    </source>
</evidence>
<dbReference type="AlphaFoldDB" id="A0A2U2B577"/>
<comment type="caution">
    <text evidence="5">The sequence shown here is derived from an EMBL/GenBank/DDBJ whole genome shotgun (WGS) entry which is preliminary data.</text>
</comment>
<dbReference type="InterPro" id="IPR010998">
    <property type="entry name" value="Integrase_recombinase_N"/>
</dbReference>
<evidence type="ECO:0000313" key="5">
    <source>
        <dbReference type="EMBL" id="PWD98230.1"/>
    </source>
</evidence>
<dbReference type="Pfam" id="PF00589">
    <property type="entry name" value="Phage_integrase"/>
    <property type="match status" value="1"/>
</dbReference>
<dbReference type="Pfam" id="PF17293">
    <property type="entry name" value="Arm-DNA-bind_5"/>
    <property type="match status" value="1"/>
</dbReference>
<dbReference type="SUPFAM" id="SSF56349">
    <property type="entry name" value="DNA breaking-rejoining enzymes"/>
    <property type="match status" value="1"/>
</dbReference>
<keyword evidence="3" id="KW-0233">DNA recombination</keyword>
<dbReference type="GO" id="GO:0015074">
    <property type="term" value="P:DNA integration"/>
    <property type="evidence" value="ECO:0007669"/>
    <property type="project" value="InterPro"/>
</dbReference>
<dbReference type="PANTHER" id="PTHR30349">
    <property type="entry name" value="PHAGE INTEGRASE-RELATED"/>
    <property type="match status" value="1"/>
</dbReference>
<organism evidence="5 6">
    <name type="scientific">Marinilabilia rubra</name>
    <dbReference type="NCBI Taxonomy" id="2162893"/>
    <lineage>
        <taxon>Bacteria</taxon>
        <taxon>Pseudomonadati</taxon>
        <taxon>Bacteroidota</taxon>
        <taxon>Bacteroidia</taxon>
        <taxon>Marinilabiliales</taxon>
        <taxon>Marinilabiliaceae</taxon>
        <taxon>Marinilabilia</taxon>
    </lineage>
</organism>
<name>A0A2U2B577_9BACT</name>
<evidence type="ECO:0000313" key="6">
    <source>
        <dbReference type="Proteomes" id="UP000244956"/>
    </source>
</evidence>
<dbReference type="Pfam" id="PF13102">
    <property type="entry name" value="Phage_int_SAM_5"/>
    <property type="match status" value="1"/>
</dbReference>
<dbReference type="CDD" id="cd01185">
    <property type="entry name" value="INTN1_C_like"/>
    <property type="match status" value="1"/>
</dbReference>
<reference evidence="5 6" key="1">
    <citation type="submission" date="2018-05" db="EMBL/GenBank/DDBJ databases">
        <title>Marinilabilia rubrum sp. nov., isolated from saltern sediment.</title>
        <authorList>
            <person name="Zhang R."/>
        </authorList>
    </citation>
    <scope>NUCLEOTIDE SEQUENCE [LARGE SCALE GENOMIC DNA]</scope>
    <source>
        <strain evidence="5 6">WTE16</strain>
    </source>
</reference>
<sequence>MSGLENVKILFFIKRTKLLKNGEAPIFVRITINKERTEFAAKKSLKPKYWSDAQQKAKNTAPEAEEINEALNRTKKRLLSIIDYLSYEEEPVTPRLVQERFLGKKEQRRTILKIFEEHNENAKKLVGIDFAPGTVERYETSYKHTRDFIHWRYKREDLALDDLNQQFVKDYELYFKTVRKCSHNSTTKYLKNFKKIVRIALANGWMKKDPFATIKFKLQQIDAVYLTAEELEAMRKKKLHIDRIDQIRDVFLFCCYTGLAFADVKGLKAENLETDKDGFLWIHKKRQKSHQMSTIFVIDAARRLLEKYKGKPELQDKGLLLPVLSNQKMNSYLKEIADLCGINKKITTHTARHTFATTVALENDMPLEVVSKTLGHSNIKMTQRYARTTENLIKKNMQKIADMY</sequence>
<dbReference type="EMBL" id="QEWP01000017">
    <property type="protein sequence ID" value="PWD98230.1"/>
    <property type="molecule type" value="Genomic_DNA"/>
</dbReference>
<accession>A0A2U2B577</accession>
<keyword evidence="6" id="KW-1185">Reference proteome</keyword>
<dbReference type="PROSITE" id="PS51898">
    <property type="entry name" value="TYR_RECOMBINASE"/>
    <property type="match status" value="1"/>
</dbReference>
<dbReference type="InterPro" id="IPR025269">
    <property type="entry name" value="SAM-like_dom"/>
</dbReference>
<dbReference type="Proteomes" id="UP000244956">
    <property type="component" value="Unassembled WGS sequence"/>
</dbReference>
<evidence type="ECO:0000256" key="3">
    <source>
        <dbReference type="ARBA" id="ARBA00023172"/>
    </source>
</evidence>
<dbReference type="GO" id="GO:0003677">
    <property type="term" value="F:DNA binding"/>
    <property type="evidence" value="ECO:0007669"/>
    <property type="project" value="UniProtKB-KW"/>
</dbReference>
<evidence type="ECO:0000256" key="2">
    <source>
        <dbReference type="ARBA" id="ARBA00023125"/>
    </source>
</evidence>
<dbReference type="InterPro" id="IPR013762">
    <property type="entry name" value="Integrase-like_cat_sf"/>
</dbReference>
<dbReference type="InterPro" id="IPR011010">
    <property type="entry name" value="DNA_brk_join_enz"/>
</dbReference>